<dbReference type="InterPro" id="IPR005186">
    <property type="entry name" value="FlaG"/>
</dbReference>
<dbReference type="SUPFAM" id="SSF160214">
    <property type="entry name" value="FlaG-like"/>
    <property type="match status" value="1"/>
</dbReference>
<sequence length="121" mass="13624">MDVKSASSQGLSNVFQSSKSDSASKESPSTIIEKGIAFAKEQFKEEVTKDRLQKQADSMNQLLETNMTALKFNIHEDLNRTYVQVVNRETDEIVKEIPPEKFLDMVASMLKQAGLIVDERV</sequence>
<keyword evidence="3" id="KW-1185">Reference proteome</keyword>
<accession>A0A9X2INW6</accession>
<comment type="caution">
    <text evidence="2">The sequence shown here is derived from an EMBL/GenBank/DDBJ whole genome shotgun (WGS) entry which is preliminary data.</text>
</comment>
<gene>
    <name evidence="2" type="ORF">M3202_11165</name>
</gene>
<dbReference type="PANTHER" id="PTHR37166:SF1">
    <property type="entry name" value="PROTEIN FLAG"/>
    <property type="match status" value="1"/>
</dbReference>
<dbReference type="EMBL" id="JAMBOL010000008">
    <property type="protein sequence ID" value="MCM3714650.1"/>
    <property type="molecule type" value="Genomic_DNA"/>
</dbReference>
<reference evidence="2" key="1">
    <citation type="submission" date="2022-05" db="EMBL/GenBank/DDBJ databases">
        <title>Comparative Genomics of Spacecraft Associated Microbes.</title>
        <authorList>
            <person name="Tran M.T."/>
            <person name="Wright A."/>
            <person name="Seuylemezian A."/>
            <person name="Eisen J."/>
            <person name="Coil D."/>
        </authorList>
    </citation>
    <scope>NUCLEOTIDE SEQUENCE</scope>
    <source>
        <strain evidence="2">214.1.1</strain>
    </source>
</reference>
<dbReference type="PANTHER" id="PTHR37166">
    <property type="entry name" value="PROTEIN FLAG"/>
    <property type="match status" value="1"/>
</dbReference>
<evidence type="ECO:0000256" key="1">
    <source>
        <dbReference type="SAM" id="MobiDB-lite"/>
    </source>
</evidence>
<dbReference type="Gene3D" id="3.30.160.170">
    <property type="entry name" value="FlaG-like"/>
    <property type="match status" value="1"/>
</dbReference>
<evidence type="ECO:0000313" key="3">
    <source>
        <dbReference type="Proteomes" id="UP001139179"/>
    </source>
</evidence>
<organism evidence="2 3">
    <name type="scientific">Halalkalibacter oceani</name>
    <dbReference type="NCBI Taxonomy" id="1653776"/>
    <lineage>
        <taxon>Bacteria</taxon>
        <taxon>Bacillati</taxon>
        <taxon>Bacillota</taxon>
        <taxon>Bacilli</taxon>
        <taxon>Bacillales</taxon>
        <taxon>Bacillaceae</taxon>
        <taxon>Halalkalibacter</taxon>
    </lineage>
</organism>
<feature type="compositionally biased region" description="Polar residues" evidence="1">
    <location>
        <begin position="1"/>
        <end position="16"/>
    </location>
</feature>
<protein>
    <submittedName>
        <fullName evidence="2">Flagellar protein FlaG</fullName>
    </submittedName>
</protein>
<proteinExistence type="predicted"/>
<keyword evidence="2" id="KW-0966">Cell projection</keyword>
<feature type="region of interest" description="Disordered" evidence="1">
    <location>
        <begin position="1"/>
        <end position="28"/>
    </location>
</feature>
<dbReference type="AlphaFoldDB" id="A0A9X2INW6"/>
<evidence type="ECO:0000313" key="2">
    <source>
        <dbReference type="EMBL" id="MCM3714650.1"/>
    </source>
</evidence>
<name>A0A9X2INW6_9BACI</name>
<dbReference type="RefSeq" id="WP_251223417.1">
    <property type="nucleotide sequence ID" value="NZ_JAMBOL010000008.1"/>
</dbReference>
<keyword evidence="2" id="KW-0969">Cilium</keyword>
<dbReference type="InterPro" id="IPR035924">
    <property type="entry name" value="FlaG-like_sf"/>
</dbReference>
<dbReference type="Proteomes" id="UP001139179">
    <property type="component" value="Unassembled WGS sequence"/>
</dbReference>
<feature type="compositionally biased region" description="Low complexity" evidence="1">
    <location>
        <begin position="17"/>
        <end position="28"/>
    </location>
</feature>
<keyword evidence="2" id="KW-0282">Flagellum</keyword>
<dbReference type="Pfam" id="PF03646">
    <property type="entry name" value="FlaG"/>
    <property type="match status" value="1"/>
</dbReference>